<dbReference type="InterPro" id="IPR036979">
    <property type="entry name" value="CM_dom_sf"/>
</dbReference>
<dbReference type="AlphaFoldDB" id="E8LHU8"/>
<dbReference type="InterPro" id="IPR036291">
    <property type="entry name" value="NAD(P)-bd_dom_sf"/>
</dbReference>
<gene>
    <name evidence="5" type="ORF">HMPREF9444_00261</name>
</gene>
<sequence length="376" mass="42115">MEITHKLGALREQIDDVDKNLIELIALRLKLVKEAAEVKKDLGSGTFNPERERFLLKSRHDLAAKYDLPDGLIEDILKRLLRESYRQGGIGVFPCAQKEAKPVLIVGGNGGMGKLLGSFFKNSGYEVRILDKNDWADAESLFSGVGTVIVSVPIDVTAKTIEIISRYLTVDTVLADVTSVKTGPVNAMLKAHSGPVIGLHPMFGPDTYSFVKQVVVCVEGRMPDKCEFLVNQLKIWGANICTCKAQDHDRAMSIIQALRHFTTYRYGVFLAKINPDLQNILNLSSPIYRLEIEMVGRLFAQDPHLYADIIMSSKDNADLIKEYVSSLKSELDIVLSQNKEEFIKRFYFARSYFGESAQSFLKESAKLLAKMQDDRS</sequence>
<keyword evidence="1 2" id="KW-0560">Oxidoreductase</keyword>
<dbReference type="PROSITE" id="PS51176">
    <property type="entry name" value="PDH_ADH"/>
    <property type="match status" value="1"/>
</dbReference>
<dbReference type="PANTHER" id="PTHR21363:SF0">
    <property type="entry name" value="PREPHENATE DEHYDROGENASE [NADP(+)]"/>
    <property type="match status" value="1"/>
</dbReference>
<keyword evidence="2" id="KW-0520">NAD</keyword>
<dbReference type="Proteomes" id="UP000018458">
    <property type="component" value="Unassembled WGS sequence"/>
</dbReference>
<protein>
    <recommendedName>
        <fullName evidence="2">T-protein</fullName>
    </recommendedName>
</protein>
<evidence type="ECO:0000256" key="1">
    <source>
        <dbReference type="ARBA" id="ARBA00023002"/>
    </source>
</evidence>
<dbReference type="RefSeq" id="WP_009142486.1">
    <property type="nucleotide sequence ID" value="NZ_GL830947.1"/>
</dbReference>
<dbReference type="SUPFAM" id="SSF51735">
    <property type="entry name" value="NAD(P)-binding Rossmann-fold domains"/>
    <property type="match status" value="1"/>
</dbReference>
<organism evidence="5 6">
    <name type="scientific">Succinatimonas hippei (strain DSM 22608 / JCM 16073 / KCTC 15190 / YIT 12066)</name>
    <dbReference type="NCBI Taxonomy" id="762983"/>
    <lineage>
        <taxon>Bacteria</taxon>
        <taxon>Pseudomonadati</taxon>
        <taxon>Pseudomonadota</taxon>
        <taxon>Gammaproteobacteria</taxon>
        <taxon>Aeromonadales</taxon>
        <taxon>Succinivibrionaceae</taxon>
        <taxon>Succinatimonas</taxon>
    </lineage>
</organism>
<dbReference type="EMBL" id="AEVO01000009">
    <property type="protein sequence ID" value="EFY07920.1"/>
    <property type="molecule type" value="Genomic_DNA"/>
</dbReference>
<dbReference type="GO" id="GO:0070403">
    <property type="term" value="F:NAD+ binding"/>
    <property type="evidence" value="ECO:0007669"/>
    <property type="project" value="InterPro"/>
</dbReference>
<reference evidence="5 6" key="1">
    <citation type="submission" date="2011-01" db="EMBL/GenBank/DDBJ databases">
        <authorList>
            <person name="Weinstock G."/>
            <person name="Sodergren E."/>
            <person name="Clifton S."/>
            <person name="Fulton L."/>
            <person name="Fulton B."/>
            <person name="Courtney L."/>
            <person name="Fronick C."/>
            <person name="Harrison M."/>
            <person name="Strong C."/>
            <person name="Farmer C."/>
            <person name="Delahaunty K."/>
            <person name="Markovic C."/>
            <person name="Hall O."/>
            <person name="Minx P."/>
            <person name="Tomlinson C."/>
            <person name="Mitreva M."/>
            <person name="Hou S."/>
            <person name="Chen J."/>
            <person name="Wollam A."/>
            <person name="Pepin K.H."/>
            <person name="Johnson M."/>
            <person name="Bhonagiri V."/>
            <person name="Zhang X."/>
            <person name="Suruliraj S."/>
            <person name="Warren W."/>
            <person name="Chinwalla A."/>
            <person name="Mardis E.R."/>
            <person name="Wilson R.K."/>
        </authorList>
    </citation>
    <scope>NUCLEOTIDE SEQUENCE [LARGE SCALE GENOMIC DNA]</scope>
    <source>
        <strain evidence="6">DSM 22608 / JCM 16073 / KCTC 15190 / YIT 12066</strain>
    </source>
</reference>
<dbReference type="eggNOG" id="COG0287">
    <property type="taxonomic scope" value="Bacteria"/>
</dbReference>
<dbReference type="InterPro" id="IPR008927">
    <property type="entry name" value="6-PGluconate_DH-like_C_sf"/>
</dbReference>
<dbReference type="NCBIfam" id="NF008400">
    <property type="entry name" value="PRK11199.1"/>
    <property type="match status" value="1"/>
</dbReference>
<evidence type="ECO:0000313" key="6">
    <source>
        <dbReference type="Proteomes" id="UP000018458"/>
    </source>
</evidence>
<evidence type="ECO:0000259" key="4">
    <source>
        <dbReference type="PROSITE" id="PS51176"/>
    </source>
</evidence>
<dbReference type="Pfam" id="PF02153">
    <property type="entry name" value="PDH_N"/>
    <property type="match status" value="1"/>
</dbReference>
<keyword evidence="2" id="KW-0028">Amino-acid biosynthesis</keyword>
<dbReference type="GO" id="GO:0046417">
    <property type="term" value="P:chorismate metabolic process"/>
    <property type="evidence" value="ECO:0007669"/>
    <property type="project" value="InterPro"/>
</dbReference>
<keyword evidence="2" id="KW-0827">Tyrosine biosynthesis</keyword>
<dbReference type="PROSITE" id="PS51168">
    <property type="entry name" value="CHORISMATE_MUT_2"/>
    <property type="match status" value="1"/>
</dbReference>
<dbReference type="UniPathway" id="UPA00122">
    <property type="reaction ID" value="UER00961"/>
</dbReference>
<evidence type="ECO:0000259" key="3">
    <source>
        <dbReference type="PROSITE" id="PS51168"/>
    </source>
</evidence>
<dbReference type="Pfam" id="PF20463">
    <property type="entry name" value="PDH_C"/>
    <property type="match status" value="1"/>
</dbReference>
<dbReference type="HOGENOM" id="CLU_036672_1_1_6"/>
<keyword evidence="2" id="KW-0963">Cytoplasm</keyword>
<dbReference type="eggNOG" id="COG1605">
    <property type="taxonomic scope" value="Bacteria"/>
</dbReference>
<accession>E8LHU8</accession>
<dbReference type="GO" id="GO:0008977">
    <property type="term" value="F:prephenate dehydrogenase (NAD+) activity"/>
    <property type="evidence" value="ECO:0007669"/>
    <property type="project" value="InterPro"/>
</dbReference>
<dbReference type="InterPro" id="IPR046825">
    <property type="entry name" value="PDH_C"/>
</dbReference>
<dbReference type="GO" id="GO:0004665">
    <property type="term" value="F:prephenate dehydrogenase (NADP+) activity"/>
    <property type="evidence" value="ECO:0007669"/>
    <property type="project" value="InterPro"/>
</dbReference>
<dbReference type="SUPFAM" id="SSF48600">
    <property type="entry name" value="Chorismate mutase II"/>
    <property type="match status" value="1"/>
</dbReference>
<dbReference type="InterPro" id="IPR003099">
    <property type="entry name" value="Prephen_DH"/>
</dbReference>
<dbReference type="PANTHER" id="PTHR21363">
    <property type="entry name" value="PREPHENATE DEHYDROGENASE"/>
    <property type="match status" value="1"/>
</dbReference>
<dbReference type="Pfam" id="PF01817">
    <property type="entry name" value="CM_2"/>
    <property type="match status" value="1"/>
</dbReference>
<dbReference type="PIRSF" id="PIRSF001499">
    <property type="entry name" value="Chor_mut_pdh_Tpr"/>
    <property type="match status" value="1"/>
</dbReference>
<keyword evidence="6" id="KW-1185">Reference proteome</keyword>
<dbReference type="Gene3D" id="1.20.59.10">
    <property type="entry name" value="Chorismate mutase"/>
    <property type="match status" value="1"/>
</dbReference>
<dbReference type="SMART" id="SM00830">
    <property type="entry name" value="CM_2"/>
    <property type="match status" value="1"/>
</dbReference>
<evidence type="ECO:0000313" key="5">
    <source>
        <dbReference type="EMBL" id="EFY07920.1"/>
    </source>
</evidence>
<evidence type="ECO:0000256" key="2">
    <source>
        <dbReference type="PIRNR" id="PIRNR001499"/>
    </source>
</evidence>
<dbReference type="InterPro" id="IPR050812">
    <property type="entry name" value="Preph/Arog_dehydrog"/>
</dbReference>
<comment type="pathway">
    <text evidence="2">Amino-acid biosynthesis; L-tyrosine biosynthesis; (4-hydroxyphenyl)pyruvate from prephenate (NAD(+) route): step 1/1.</text>
</comment>
<dbReference type="InterPro" id="IPR046826">
    <property type="entry name" value="PDH_N"/>
</dbReference>
<dbReference type="GO" id="GO:0006571">
    <property type="term" value="P:tyrosine biosynthetic process"/>
    <property type="evidence" value="ECO:0007669"/>
    <property type="project" value="UniProtKB-UniPathway"/>
</dbReference>
<dbReference type="InterPro" id="IPR036263">
    <property type="entry name" value="Chorismate_II_sf"/>
</dbReference>
<dbReference type="InterPro" id="IPR002701">
    <property type="entry name" value="CM_II_prokaryot"/>
</dbReference>
<dbReference type="STRING" id="762983.HMPREF9444_00261"/>
<dbReference type="Gene3D" id="3.40.50.720">
    <property type="entry name" value="NAD(P)-binding Rossmann-like Domain"/>
    <property type="match status" value="1"/>
</dbReference>
<dbReference type="Gene3D" id="1.10.3660.10">
    <property type="entry name" value="6-phosphogluconate dehydrogenase C-terminal like domain"/>
    <property type="match status" value="1"/>
</dbReference>
<comment type="subcellular location">
    <subcellularLocation>
        <location evidence="2">Cytoplasm</location>
    </subcellularLocation>
</comment>
<proteinExistence type="predicted"/>
<dbReference type="OrthoDB" id="6198144at2"/>
<keyword evidence="2" id="KW-0413">Isomerase</keyword>
<comment type="caution">
    <text evidence="5">The sequence shown here is derived from an EMBL/GenBank/DDBJ whole genome shotgun (WGS) entry which is preliminary data.</text>
</comment>
<comment type="pathway">
    <text evidence="2">Metabolic intermediate biosynthesis; prephenate biosynthesis; prephenate from chorismate: step 1/1.</text>
</comment>
<dbReference type="InterPro" id="IPR008244">
    <property type="entry name" value="Chor_mut/prephenate_DH_T"/>
</dbReference>
<dbReference type="UniPathway" id="UPA00120">
    <property type="reaction ID" value="UER00203"/>
</dbReference>
<name>E8LHU8_SUCHY</name>
<feature type="domain" description="Prephenate/arogenate dehydrogenase" evidence="4">
    <location>
        <begin position="101"/>
        <end position="364"/>
    </location>
</feature>
<feature type="domain" description="Chorismate mutase" evidence="3">
    <location>
        <begin position="1"/>
        <end position="92"/>
    </location>
</feature>
<dbReference type="GO" id="GO:0005737">
    <property type="term" value="C:cytoplasm"/>
    <property type="evidence" value="ECO:0007669"/>
    <property type="project" value="UniProtKB-SubCell"/>
</dbReference>
<dbReference type="GO" id="GO:0004106">
    <property type="term" value="F:chorismate mutase activity"/>
    <property type="evidence" value="ECO:0007669"/>
    <property type="project" value="InterPro"/>
</dbReference>
<keyword evidence="2" id="KW-0057">Aromatic amino acid biosynthesis</keyword>
<dbReference type="SUPFAM" id="SSF48179">
    <property type="entry name" value="6-phosphogluconate dehydrogenase C-terminal domain-like"/>
    <property type="match status" value="1"/>
</dbReference>